<sequence length="408" mass="45188">MHSNGLCTLSPVMKGLLMLAAVMEMLAMIGAMPEEESQQLFGDIHITSDMESLSLTRERQKHLCQREVPVVFFQTQKDSPPRGNGSTIFYHRIDVCCLGYRRNPYSGRCVPDCSQSSPDNCFNGFCRAPGQCECFAEFVRNAHGACIHTCPISCQDGRCFLNGTCACHPGYALDRETRLFCRPHCSQDCGTHEECVAPGMCDCSPGYRRTDELGCQPICTPDCGYGKCVGPNQCECFPGFIKRPQRSVCEAECHINCENGFCESRYKCQCREGYRYDLNTTSCLPECVDDCGHGNGVCIAPGVCRCFEGHEGRGNGCHPKCDGSCGPHGLCLKPNICGCQPSQQHCLNGSCDANGHCHCPNGQTHFVDRCLRPQQLIHQLVTNERRVHFNLQLGYEFNALIGRHFNLS</sequence>
<proteinExistence type="predicted"/>
<feature type="domain" description="EGF-like" evidence="2">
    <location>
        <begin position="149"/>
        <end position="182"/>
    </location>
</feature>
<keyword evidence="3" id="KW-1185">Reference proteome</keyword>
<gene>
    <name evidence="4" type="primary">NimB1</name>
</gene>
<feature type="chain" id="PRO_5026076601" evidence="1">
    <location>
        <begin position="28"/>
        <end position="408"/>
    </location>
</feature>
<dbReference type="AlphaFoldDB" id="A0A6I8UJ68"/>
<dbReference type="FunCoup" id="A0A6I8UJ68">
    <property type="interactions" value="41"/>
</dbReference>
<dbReference type="SUPFAM" id="SSF57184">
    <property type="entry name" value="Growth factor receptor domain"/>
    <property type="match status" value="1"/>
</dbReference>
<dbReference type="Proteomes" id="UP000001819">
    <property type="component" value="Chromosome 4"/>
</dbReference>
<organism evidence="3 4">
    <name type="scientific">Drosophila pseudoobscura pseudoobscura</name>
    <name type="common">Fruit fly</name>
    <dbReference type="NCBI Taxonomy" id="46245"/>
    <lineage>
        <taxon>Eukaryota</taxon>
        <taxon>Metazoa</taxon>
        <taxon>Ecdysozoa</taxon>
        <taxon>Arthropoda</taxon>
        <taxon>Hexapoda</taxon>
        <taxon>Insecta</taxon>
        <taxon>Pterygota</taxon>
        <taxon>Neoptera</taxon>
        <taxon>Endopterygota</taxon>
        <taxon>Diptera</taxon>
        <taxon>Brachycera</taxon>
        <taxon>Muscomorpha</taxon>
        <taxon>Ephydroidea</taxon>
        <taxon>Drosophilidae</taxon>
        <taxon>Drosophila</taxon>
        <taxon>Sophophora</taxon>
    </lineage>
</organism>
<evidence type="ECO:0000259" key="2">
    <source>
        <dbReference type="SMART" id="SM00181"/>
    </source>
</evidence>
<dbReference type="PANTHER" id="PTHR24047">
    <property type="entry name" value="FI01909P-RELATED"/>
    <property type="match status" value="1"/>
</dbReference>
<dbReference type="RefSeq" id="XP_001356222.2">
    <property type="nucleotide sequence ID" value="XM_001356186.3"/>
</dbReference>
<dbReference type="KEGG" id="dpo:4816639"/>
<reference evidence="4" key="1">
    <citation type="submission" date="2025-08" db="UniProtKB">
        <authorList>
            <consortium name="RefSeq"/>
        </authorList>
    </citation>
    <scope>IDENTIFICATION</scope>
    <source>
        <strain evidence="4">MV-25-SWS-2005</strain>
        <tissue evidence="4">Whole body</tissue>
    </source>
</reference>
<dbReference type="FunFam" id="2.10.25.10:FF:000701">
    <property type="entry name" value="tenascin isoform X1"/>
    <property type="match status" value="1"/>
</dbReference>
<feature type="domain" description="EGF-like" evidence="2">
    <location>
        <begin position="112"/>
        <end position="147"/>
    </location>
</feature>
<dbReference type="Gene3D" id="2.10.25.10">
    <property type="entry name" value="Laminin"/>
    <property type="match status" value="4"/>
</dbReference>
<feature type="domain" description="EGF-like" evidence="2">
    <location>
        <begin position="218"/>
        <end position="250"/>
    </location>
</feature>
<keyword evidence="1" id="KW-0732">Signal</keyword>
<feature type="domain" description="EGF-like" evidence="2">
    <location>
        <begin position="286"/>
        <end position="318"/>
    </location>
</feature>
<feature type="domain" description="EGF-like" evidence="2">
    <location>
        <begin position="184"/>
        <end position="216"/>
    </location>
</feature>
<dbReference type="InParanoid" id="A0A6I8UJ68"/>
<feature type="domain" description="EGF-like" evidence="2">
    <location>
        <begin position="338"/>
        <end position="371"/>
    </location>
</feature>
<dbReference type="FunFam" id="2.10.25.10:FF:000961">
    <property type="entry name" value="GD23942"/>
    <property type="match status" value="1"/>
</dbReference>
<name>A0A6I8UJ68_DROPS</name>
<feature type="domain" description="EGF-like" evidence="2">
    <location>
        <begin position="252"/>
        <end position="284"/>
    </location>
</feature>
<evidence type="ECO:0000313" key="4">
    <source>
        <dbReference type="RefSeq" id="XP_001356222.2"/>
    </source>
</evidence>
<protein>
    <submittedName>
        <fullName evidence="4">Tenascin</fullName>
    </submittedName>
</protein>
<dbReference type="InterPro" id="IPR000742">
    <property type="entry name" value="EGF"/>
</dbReference>
<evidence type="ECO:0000313" key="3">
    <source>
        <dbReference type="Proteomes" id="UP000001819"/>
    </source>
</evidence>
<dbReference type="SMART" id="SM00181">
    <property type="entry name" value="EGF"/>
    <property type="match status" value="7"/>
</dbReference>
<feature type="signal peptide" evidence="1">
    <location>
        <begin position="1"/>
        <end position="27"/>
    </location>
</feature>
<dbReference type="InterPro" id="IPR009030">
    <property type="entry name" value="Growth_fac_rcpt_cys_sf"/>
</dbReference>
<accession>A0A6I8UJ68</accession>
<dbReference type="InterPro" id="IPR053255">
    <property type="entry name" value="EGF-like_domain"/>
</dbReference>
<dbReference type="PANTHER" id="PTHR24047:SF32">
    <property type="entry name" value="FI01909P-RELATED"/>
    <property type="match status" value="1"/>
</dbReference>
<evidence type="ECO:0000256" key="1">
    <source>
        <dbReference type="SAM" id="SignalP"/>
    </source>
</evidence>